<organism evidence="2 3">
    <name type="scientific">Pomacea canaliculata</name>
    <name type="common">Golden apple snail</name>
    <dbReference type="NCBI Taxonomy" id="400727"/>
    <lineage>
        <taxon>Eukaryota</taxon>
        <taxon>Metazoa</taxon>
        <taxon>Spiralia</taxon>
        <taxon>Lophotrochozoa</taxon>
        <taxon>Mollusca</taxon>
        <taxon>Gastropoda</taxon>
        <taxon>Caenogastropoda</taxon>
        <taxon>Architaenioglossa</taxon>
        <taxon>Ampullarioidea</taxon>
        <taxon>Ampullariidae</taxon>
        <taxon>Pomacea</taxon>
    </lineage>
</organism>
<dbReference type="PANTHER" id="PTHR42717:SF1">
    <property type="entry name" value="IMIDAZOLONEPROPIONASE AND RELATED AMIDOHYDROLASES"/>
    <property type="match status" value="1"/>
</dbReference>
<dbReference type="GO" id="GO:0016787">
    <property type="term" value="F:hydrolase activity"/>
    <property type="evidence" value="ECO:0007669"/>
    <property type="project" value="InterPro"/>
</dbReference>
<accession>A0A2T7PUC7</accession>
<dbReference type="AlphaFoldDB" id="A0A2T7PUC7"/>
<proteinExistence type="predicted"/>
<name>A0A2T7PUC7_POMCA</name>
<gene>
    <name evidence="2" type="ORF">C0Q70_04027</name>
</gene>
<dbReference type="Pfam" id="PF01979">
    <property type="entry name" value="Amidohydro_1"/>
    <property type="match status" value="1"/>
</dbReference>
<dbReference type="InterPro" id="IPR006680">
    <property type="entry name" value="Amidohydro-rel"/>
</dbReference>
<dbReference type="STRING" id="400727.A0A2T7PUC7"/>
<reference evidence="2 3" key="1">
    <citation type="submission" date="2018-04" db="EMBL/GenBank/DDBJ databases">
        <title>The genome of golden apple snail Pomacea canaliculata provides insight into stress tolerance and invasive adaptation.</title>
        <authorList>
            <person name="Liu C."/>
            <person name="Liu B."/>
            <person name="Ren Y."/>
            <person name="Zhang Y."/>
            <person name="Wang H."/>
            <person name="Li S."/>
            <person name="Jiang F."/>
            <person name="Yin L."/>
            <person name="Zhang G."/>
            <person name="Qian W."/>
            <person name="Fan W."/>
        </authorList>
    </citation>
    <scope>NUCLEOTIDE SEQUENCE [LARGE SCALE GENOMIC DNA]</scope>
    <source>
        <strain evidence="2">SZHN2017</strain>
        <tissue evidence="2">Muscle</tissue>
    </source>
</reference>
<protein>
    <recommendedName>
        <fullName evidence="1">Amidohydrolase-related domain-containing protein</fullName>
    </recommendedName>
</protein>
<dbReference type="GO" id="GO:0019213">
    <property type="term" value="F:deacetylase activity"/>
    <property type="evidence" value="ECO:0007669"/>
    <property type="project" value="InterPro"/>
</dbReference>
<feature type="domain" description="Amidohydrolase-related" evidence="1">
    <location>
        <begin position="201"/>
        <end position="291"/>
    </location>
</feature>
<dbReference type="InterPro" id="IPR032466">
    <property type="entry name" value="Metal_Hydrolase"/>
</dbReference>
<dbReference type="SUPFAM" id="SSF51556">
    <property type="entry name" value="Metallo-dependent hydrolases"/>
    <property type="match status" value="1"/>
</dbReference>
<dbReference type="Gene3D" id="3.20.20.140">
    <property type="entry name" value="Metal-dependent hydrolases"/>
    <property type="match status" value="1"/>
</dbReference>
<evidence type="ECO:0000313" key="2">
    <source>
        <dbReference type="EMBL" id="PVD37034.1"/>
    </source>
</evidence>
<dbReference type="EMBL" id="PZQS01000002">
    <property type="protein sequence ID" value="PVD37034.1"/>
    <property type="molecule type" value="Genomic_DNA"/>
</dbReference>
<dbReference type="InterPro" id="IPR020043">
    <property type="entry name" value="Deacetylase_Atu3266-like"/>
</dbReference>
<dbReference type="PANTHER" id="PTHR42717">
    <property type="entry name" value="DIHYDROOROTASE-RELATED"/>
    <property type="match status" value="1"/>
</dbReference>
<comment type="caution">
    <text evidence="2">The sequence shown here is derived from an EMBL/GenBank/DDBJ whole genome shotgun (WGS) entry which is preliminary data.</text>
</comment>
<dbReference type="Proteomes" id="UP000245119">
    <property type="component" value="Linkage Group LG2"/>
</dbReference>
<dbReference type="OrthoDB" id="194468at2759"/>
<sequence length="343" mass="37301">MVAKHLSHLPQTDRSRIRCSTLPGLRKFIAEGSACRLYAFLHIAAHGLASAGCAGLLNGGECDSLNQLDVEQCVEAIKNNPDLVVGVKVRITASVADDGRNEQESYRRALQAAQNAAVPLMVHHSFSTIPKVKTEGFLSCPGDMIKGDIHTHTYHNHPGGIVDSSGRVIQDVLDARKRGVLFDVGHGAGSFSWDSLEACARDGFWPDLISTDLHVESMNGPAYDLTSVMTKLLHAGMPLVDVISAVTSKPAAAIGKSNIIGSLKVGMEADVTILRIEECSIELEDTVGQTRKVTKRIVPVRVFRAGKEYPIREYCEYPNLKSKAECLNRAKQYAKLAPTFVRK</sequence>
<evidence type="ECO:0000259" key="1">
    <source>
        <dbReference type="Pfam" id="PF01979"/>
    </source>
</evidence>
<keyword evidence="3" id="KW-1185">Reference proteome</keyword>
<evidence type="ECO:0000313" key="3">
    <source>
        <dbReference type="Proteomes" id="UP000245119"/>
    </source>
</evidence>